<sequence length="29" mass="3202">MCLCSALVIFLVVPMQNFVTGAQEQSRCI</sequence>
<reference evidence="1" key="2">
    <citation type="journal article" date="2015" name="Fish Shellfish Immunol.">
        <title>Early steps in the European eel (Anguilla anguilla)-Vibrio vulnificus interaction in the gills: Role of the RtxA13 toxin.</title>
        <authorList>
            <person name="Callol A."/>
            <person name="Pajuelo D."/>
            <person name="Ebbesson L."/>
            <person name="Teles M."/>
            <person name="MacKenzie S."/>
            <person name="Amaro C."/>
        </authorList>
    </citation>
    <scope>NUCLEOTIDE SEQUENCE</scope>
</reference>
<name>A0A0E9UQR0_ANGAN</name>
<evidence type="ECO:0000313" key="1">
    <source>
        <dbReference type="EMBL" id="JAH67263.1"/>
    </source>
</evidence>
<dbReference type="AlphaFoldDB" id="A0A0E9UQR0"/>
<proteinExistence type="predicted"/>
<reference evidence="1" key="1">
    <citation type="submission" date="2014-11" db="EMBL/GenBank/DDBJ databases">
        <authorList>
            <person name="Amaro Gonzalez C."/>
        </authorList>
    </citation>
    <scope>NUCLEOTIDE SEQUENCE</scope>
</reference>
<organism evidence="1">
    <name type="scientific">Anguilla anguilla</name>
    <name type="common">European freshwater eel</name>
    <name type="synonym">Muraena anguilla</name>
    <dbReference type="NCBI Taxonomy" id="7936"/>
    <lineage>
        <taxon>Eukaryota</taxon>
        <taxon>Metazoa</taxon>
        <taxon>Chordata</taxon>
        <taxon>Craniata</taxon>
        <taxon>Vertebrata</taxon>
        <taxon>Euteleostomi</taxon>
        <taxon>Actinopterygii</taxon>
        <taxon>Neopterygii</taxon>
        <taxon>Teleostei</taxon>
        <taxon>Anguilliformes</taxon>
        <taxon>Anguillidae</taxon>
        <taxon>Anguilla</taxon>
    </lineage>
</organism>
<dbReference type="EMBL" id="GBXM01041314">
    <property type="protein sequence ID" value="JAH67263.1"/>
    <property type="molecule type" value="Transcribed_RNA"/>
</dbReference>
<protein>
    <submittedName>
        <fullName evidence="1">Uncharacterized protein</fullName>
    </submittedName>
</protein>
<accession>A0A0E9UQR0</accession>